<dbReference type="EMBL" id="JAAALK010000286">
    <property type="protein sequence ID" value="KAG8062216.1"/>
    <property type="molecule type" value="Genomic_DNA"/>
</dbReference>
<feature type="region of interest" description="Disordered" evidence="1">
    <location>
        <begin position="1"/>
        <end position="124"/>
    </location>
</feature>
<name>A0A8J5RXP7_ZIZPA</name>
<proteinExistence type="predicted"/>
<dbReference type="AlphaFoldDB" id="A0A8J5RXP7"/>
<feature type="compositionally biased region" description="Low complexity" evidence="1">
    <location>
        <begin position="42"/>
        <end position="59"/>
    </location>
</feature>
<feature type="compositionally biased region" description="Basic and acidic residues" evidence="1">
    <location>
        <begin position="27"/>
        <end position="41"/>
    </location>
</feature>
<reference evidence="2" key="2">
    <citation type="submission" date="2021-02" db="EMBL/GenBank/DDBJ databases">
        <authorList>
            <person name="Kimball J.A."/>
            <person name="Haas M.W."/>
            <person name="Macchietto M."/>
            <person name="Kono T."/>
            <person name="Duquette J."/>
            <person name="Shao M."/>
        </authorList>
    </citation>
    <scope>NUCLEOTIDE SEQUENCE</scope>
    <source>
        <tissue evidence="2">Fresh leaf tissue</tissue>
    </source>
</reference>
<sequence length="134" mass="13940">MGPAAAVAPPEGSRRPPGEGAVAATDSTHRSHGGGEREEGPRCGARRPPVARAEPAPGGQDAAVEEEHRGEVGADYGGGEGRGRGRRAAGCQRRRRRLAGLPEPTGRGAPSRSPPSPATPRPRRLAGLYVWWFA</sequence>
<organism evidence="2 3">
    <name type="scientific">Zizania palustris</name>
    <name type="common">Northern wild rice</name>
    <dbReference type="NCBI Taxonomy" id="103762"/>
    <lineage>
        <taxon>Eukaryota</taxon>
        <taxon>Viridiplantae</taxon>
        <taxon>Streptophyta</taxon>
        <taxon>Embryophyta</taxon>
        <taxon>Tracheophyta</taxon>
        <taxon>Spermatophyta</taxon>
        <taxon>Magnoliopsida</taxon>
        <taxon>Liliopsida</taxon>
        <taxon>Poales</taxon>
        <taxon>Poaceae</taxon>
        <taxon>BOP clade</taxon>
        <taxon>Oryzoideae</taxon>
        <taxon>Oryzeae</taxon>
        <taxon>Zizaniinae</taxon>
        <taxon>Zizania</taxon>
    </lineage>
</organism>
<evidence type="ECO:0000256" key="1">
    <source>
        <dbReference type="SAM" id="MobiDB-lite"/>
    </source>
</evidence>
<protein>
    <submittedName>
        <fullName evidence="2">Uncharacterized protein</fullName>
    </submittedName>
</protein>
<comment type="caution">
    <text evidence="2">The sequence shown here is derived from an EMBL/GenBank/DDBJ whole genome shotgun (WGS) entry which is preliminary data.</text>
</comment>
<gene>
    <name evidence="2" type="ORF">GUJ93_ZPchr0003g17628</name>
</gene>
<accession>A0A8J5RXP7</accession>
<evidence type="ECO:0000313" key="2">
    <source>
        <dbReference type="EMBL" id="KAG8062216.1"/>
    </source>
</evidence>
<evidence type="ECO:0000313" key="3">
    <source>
        <dbReference type="Proteomes" id="UP000729402"/>
    </source>
</evidence>
<reference evidence="2" key="1">
    <citation type="journal article" date="2021" name="bioRxiv">
        <title>Whole Genome Assembly and Annotation of Northern Wild Rice, Zizania palustris L., Supports a Whole Genome Duplication in the Zizania Genus.</title>
        <authorList>
            <person name="Haas M."/>
            <person name="Kono T."/>
            <person name="Macchietto M."/>
            <person name="Millas R."/>
            <person name="McGilp L."/>
            <person name="Shao M."/>
            <person name="Duquette J."/>
            <person name="Hirsch C.N."/>
            <person name="Kimball J."/>
        </authorList>
    </citation>
    <scope>NUCLEOTIDE SEQUENCE</scope>
    <source>
        <tissue evidence="2">Fresh leaf tissue</tissue>
    </source>
</reference>
<dbReference type="Proteomes" id="UP000729402">
    <property type="component" value="Unassembled WGS sequence"/>
</dbReference>
<feature type="compositionally biased region" description="Basic residues" evidence="1">
    <location>
        <begin position="84"/>
        <end position="98"/>
    </location>
</feature>
<keyword evidence="3" id="KW-1185">Reference proteome</keyword>